<proteinExistence type="predicted"/>
<sequence length="49" mass="5488">MEKQGAPTTHFQLVSADSKHIHARIIPHFHAPTPNRNPTELDKSNSRSS</sequence>
<feature type="region of interest" description="Disordered" evidence="1">
    <location>
        <begin position="26"/>
        <end position="49"/>
    </location>
</feature>
<evidence type="ECO:0000313" key="3">
    <source>
        <dbReference type="Proteomes" id="UP000187203"/>
    </source>
</evidence>
<dbReference type="AlphaFoldDB" id="A0A1R3G0N3"/>
<protein>
    <submittedName>
        <fullName evidence="2">Uncharacterized protein</fullName>
    </submittedName>
</protein>
<feature type="compositionally biased region" description="Basic and acidic residues" evidence="1">
    <location>
        <begin position="39"/>
        <end position="49"/>
    </location>
</feature>
<organism evidence="2 3">
    <name type="scientific">Corchorus olitorius</name>
    <dbReference type="NCBI Taxonomy" id="93759"/>
    <lineage>
        <taxon>Eukaryota</taxon>
        <taxon>Viridiplantae</taxon>
        <taxon>Streptophyta</taxon>
        <taxon>Embryophyta</taxon>
        <taxon>Tracheophyta</taxon>
        <taxon>Spermatophyta</taxon>
        <taxon>Magnoliopsida</taxon>
        <taxon>eudicotyledons</taxon>
        <taxon>Gunneridae</taxon>
        <taxon>Pentapetalae</taxon>
        <taxon>rosids</taxon>
        <taxon>malvids</taxon>
        <taxon>Malvales</taxon>
        <taxon>Malvaceae</taxon>
        <taxon>Grewioideae</taxon>
        <taxon>Apeibeae</taxon>
        <taxon>Corchorus</taxon>
    </lineage>
</organism>
<name>A0A1R3G0N3_9ROSI</name>
<dbReference type="Proteomes" id="UP000187203">
    <property type="component" value="Unassembled WGS sequence"/>
</dbReference>
<gene>
    <name evidence="2" type="ORF">COLO4_37578</name>
</gene>
<comment type="caution">
    <text evidence="2">The sequence shown here is derived from an EMBL/GenBank/DDBJ whole genome shotgun (WGS) entry which is preliminary data.</text>
</comment>
<dbReference type="EMBL" id="AWUE01024090">
    <property type="protein sequence ID" value="OMO51658.1"/>
    <property type="molecule type" value="Genomic_DNA"/>
</dbReference>
<evidence type="ECO:0000256" key="1">
    <source>
        <dbReference type="SAM" id="MobiDB-lite"/>
    </source>
</evidence>
<reference evidence="3" key="1">
    <citation type="submission" date="2013-09" db="EMBL/GenBank/DDBJ databases">
        <title>Corchorus olitorius genome sequencing.</title>
        <authorList>
            <person name="Alam M."/>
            <person name="Haque M.S."/>
            <person name="Islam M.S."/>
            <person name="Emdad E.M."/>
            <person name="Islam M.M."/>
            <person name="Ahmed B."/>
            <person name="Halim A."/>
            <person name="Hossen Q.M.M."/>
            <person name="Hossain M.Z."/>
            <person name="Ahmed R."/>
            <person name="Khan M.M."/>
            <person name="Islam R."/>
            <person name="Rashid M.M."/>
            <person name="Khan S.A."/>
            <person name="Rahman M.S."/>
            <person name="Alam M."/>
            <person name="Yahiya A.S."/>
            <person name="Khan M.S."/>
            <person name="Azam M.S."/>
            <person name="Haque T."/>
            <person name="Lashkar M.Z.H."/>
            <person name="Akhand A.I."/>
            <person name="Morshed G."/>
            <person name="Roy S."/>
            <person name="Uddin K.S."/>
            <person name="Rabeya T."/>
            <person name="Hossain A.S."/>
            <person name="Chowdhury A."/>
            <person name="Snigdha A.R."/>
            <person name="Mortoza M.S."/>
            <person name="Matin S.A."/>
            <person name="Hoque S.M.E."/>
            <person name="Islam M.K."/>
            <person name="Roy D.K."/>
            <person name="Haider R."/>
            <person name="Moosa M.M."/>
            <person name="Elias S.M."/>
            <person name="Hasan A.M."/>
            <person name="Jahan S."/>
            <person name="Shafiuddin M."/>
            <person name="Mahmood N."/>
            <person name="Shommy N.S."/>
        </authorList>
    </citation>
    <scope>NUCLEOTIDE SEQUENCE [LARGE SCALE GENOMIC DNA]</scope>
    <source>
        <strain evidence="3">cv. O-4</strain>
    </source>
</reference>
<accession>A0A1R3G0N3</accession>
<evidence type="ECO:0000313" key="2">
    <source>
        <dbReference type="EMBL" id="OMO51658.1"/>
    </source>
</evidence>
<keyword evidence="3" id="KW-1185">Reference proteome</keyword>